<accession>A0A9N9IMI6</accession>
<dbReference type="AlphaFoldDB" id="A0A9N9IMI6"/>
<organism evidence="1 2">
    <name type="scientific">Acaulospora morrowiae</name>
    <dbReference type="NCBI Taxonomy" id="94023"/>
    <lineage>
        <taxon>Eukaryota</taxon>
        <taxon>Fungi</taxon>
        <taxon>Fungi incertae sedis</taxon>
        <taxon>Mucoromycota</taxon>
        <taxon>Glomeromycotina</taxon>
        <taxon>Glomeromycetes</taxon>
        <taxon>Diversisporales</taxon>
        <taxon>Acaulosporaceae</taxon>
        <taxon>Acaulospora</taxon>
    </lineage>
</organism>
<feature type="non-terminal residue" evidence="1">
    <location>
        <position position="1"/>
    </location>
</feature>
<name>A0A9N9IMI6_9GLOM</name>
<evidence type="ECO:0000313" key="2">
    <source>
        <dbReference type="Proteomes" id="UP000789342"/>
    </source>
</evidence>
<comment type="caution">
    <text evidence="1">The sequence shown here is derived from an EMBL/GenBank/DDBJ whole genome shotgun (WGS) entry which is preliminary data.</text>
</comment>
<dbReference type="Proteomes" id="UP000789342">
    <property type="component" value="Unassembled WGS sequence"/>
</dbReference>
<evidence type="ECO:0000313" key="1">
    <source>
        <dbReference type="EMBL" id="CAG8742694.1"/>
    </source>
</evidence>
<protein>
    <submittedName>
        <fullName evidence="1">3323_t:CDS:1</fullName>
    </submittedName>
</protein>
<sequence>MIGQVFKSRSNAVSTLAVADRWSRENCPLRTGLNLIDPPPKKKERKGNYPVCAAAQNSAHRMPTDLVVCKASKVGDRTAGCAKFSKVPWGISEWHEK</sequence>
<gene>
    <name evidence="1" type="ORF">AMORRO_LOCUS14818</name>
</gene>
<proteinExistence type="predicted"/>
<reference evidence="1" key="1">
    <citation type="submission" date="2021-06" db="EMBL/GenBank/DDBJ databases">
        <authorList>
            <person name="Kallberg Y."/>
            <person name="Tangrot J."/>
            <person name="Rosling A."/>
        </authorList>
    </citation>
    <scope>NUCLEOTIDE SEQUENCE</scope>
    <source>
        <strain evidence="1">CL551</strain>
    </source>
</reference>
<dbReference type="EMBL" id="CAJVPV010031364">
    <property type="protein sequence ID" value="CAG8742694.1"/>
    <property type="molecule type" value="Genomic_DNA"/>
</dbReference>
<keyword evidence="2" id="KW-1185">Reference proteome</keyword>